<comment type="caution">
    <text evidence="3">The sequence shown here is derived from an EMBL/GenBank/DDBJ whole genome shotgun (WGS) entry which is preliminary data.</text>
</comment>
<evidence type="ECO:0000259" key="2">
    <source>
        <dbReference type="SMART" id="SM00829"/>
    </source>
</evidence>
<dbReference type="Gene3D" id="3.40.50.720">
    <property type="entry name" value="NAD(P)-binding Rossmann-like Domain"/>
    <property type="match status" value="1"/>
</dbReference>
<reference evidence="3 4" key="1">
    <citation type="submission" date="2019-06" db="EMBL/GenBank/DDBJ databases">
        <title>Whole genome shotgun sequence of Streptomyces cacaoi subsp. cacaoi NBRC 12748.</title>
        <authorList>
            <person name="Hosoyama A."/>
            <person name="Uohara A."/>
            <person name="Ohji S."/>
            <person name="Ichikawa N."/>
        </authorList>
    </citation>
    <scope>NUCLEOTIDE SEQUENCE [LARGE SCALE GENOMIC DNA]</scope>
    <source>
        <strain evidence="3 4">NBRC 12748</strain>
    </source>
</reference>
<keyword evidence="1" id="KW-0521">NADP</keyword>
<keyword evidence="4" id="KW-1185">Reference proteome</keyword>
<sequence length="307" mass="31669">MHAIAYDRHGPAEVLAPTTLPLPEPGPGQVRIAVRTTGVNPLDHKLRRGGLAEFFPVTLPHVPGNEAAGVVDAVGPGVTELSVGDEVLGRTETGSCAEYALARPGCVVRRPVTLGWAEAAALPVAAETAVRCLDHLGLREGETLLLHAAAGGVGTAAVQLAVARGVRVIGTASEHNHAFLRELGAEPVAYGDGLVERVRALASDGVDAALDGAQQQGSTVASRALTGGTERVVAIADAADAARHGVAFSGGTDVTDLRPAFAEALALHAAGTLRLPVHRIRPLAETRHAHEESERGHVRGKIVLVVR</sequence>
<evidence type="ECO:0000256" key="1">
    <source>
        <dbReference type="ARBA" id="ARBA00022857"/>
    </source>
</evidence>
<dbReference type="InterPro" id="IPR051603">
    <property type="entry name" value="Zinc-ADH_QOR/CCCR"/>
</dbReference>
<proteinExistence type="predicted"/>
<dbReference type="SUPFAM" id="SSF51735">
    <property type="entry name" value="NAD(P)-binding Rossmann-fold domains"/>
    <property type="match status" value="1"/>
</dbReference>
<evidence type="ECO:0000313" key="4">
    <source>
        <dbReference type="Proteomes" id="UP000319210"/>
    </source>
</evidence>
<dbReference type="SUPFAM" id="SSF50129">
    <property type="entry name" value="GroES-like"/>
    <property type="match status" value="1"/>
</dbReference>
<dbReference type="Pfam" id="PF13602">
    <property type="entry name" value="ADH_zinc_N_2"/>
    <property type="match status" value="1"/>
</dbReference>
<dbReference type="CDD" id="cd05289">
    <property type="entry name" value="MDR_like_2"/>
    <property type="match status" value="1"/>
</dbReference>
<dbReference type="Pfam" id="PF08240">
    <property type="entry name" value="ADH_N"/>
    <property type="match status" value="1"/>
</dbReference>
<dbReference type="SMART" id="SM00829">
    <property type="entry name" value="PKS_ER"/>
    <property type="match status" value="1"/>
</dbReference>
<dbReference type="InterPro" id="IPR036291">
    <property type="entry name" value="NAD(P)-bd_dom_sf"/>
</dbReference>
<dbReference type="PANTHER" id="PTHR44154">
    <property type="entry name" value="QUINONE OXIDOREDUCTASE"/>
    <property type="match status" value="1"/>
</dbReference>
<dbReference type="RefSeq" id="WP_086817755.1">
    <property type="nucleotide sequence ID" value="NZ_BJMM01000007.1"/>
</dbReference>
<dbReference type="InterPro" id="IPR013154">
    <property type="entry name" value="ADH-like_N"/>
</dbReference>
<dbReference type="AlphaFoldDB" id="A0A4Y3QY86"/>
<dbReference type="GO" id="GO:0016491">
    <property type="term" value="F:oxidoreductase activity"/>
    <property type="evidence" value="ECO:0007669"/>
    <property type="project" value="InterPro"/>
</dbReference>
<dbReference type="EMBL" id="BJMM01000007">
    <property type="protein sequence ID" value="GEB49408.1"/>
    <property type="molecule type" value="Genomic_DNA"/>
</dbReference>
<organism evidence="3 4">
    <name type="scientific">Streptomyces cacaoi</name>
    <dbReference type="NCBI Taxonomy" id="1898"/>
    <lineage>
        <taxon>Bacteria</taxon>
        <taxon>Bacillati</taxon>
        <taxon>Actinomycetota</taxon>
        <taxon>Actinomycetes</taxon>
        <taxon>Kitasatosporales</taxon>
        <taxon>Streptomycetaceae</taxon>
        <taxon>Streptomyces</taxon>
    </lineage>
</organism>
<dbReference type="InterPro" id="IPR011032">
    <property type="entry name" value="GroES-like_sf"/>
</dbReference>
<feature type="domain" description="Enoyl reductase (ER)" evidence="2">
    <location>
        <begin position="10"/>
        <end position="304"/>
    </location>
</feature>
<protein>
    <submittedName>
        <fullName evidence="3">Oxidoreductase</fullName>
    </submittedName>
</protein>
<accession>A0A4Y3QY86</accession>
<name>A0A4Y3QY86_STRCI</name>
<dbReference type="PANTHER" id="PTHR44154:SF1">
    <property type="entry name" value="QUINONE OXIDOREDUCTASE"/>
    <property type="match status" value="1"/>
</dbReference>
<dbReference type="Gene3D" id="3.90.180.10">
    <property type="entry name" value="Medium-chain alcohol dehydrogenases, catalytic domain"/>
    <property type="match status" value="1"/>
</dbReference>
<evidence type="ECO:0000313" key="3">
    <source>
        <dbReference type="EMBL" id="GEB49408.1"/>
    </source>
</evidence>
<gene>
    <name evidence="3" type="ORF">SCA03_19590</name>
</gene>
<dbReference type="Proteomes" id="UP000319210">
    <property type="component" value="Unassembled WGS sequence"/>
</dbReference>
<dbReference type="OrthoDB" id="3727682at2"/>
<dbReference type="InterPro" id="IPR020843">
    <property type="entry name" value="ER"/>
</dbReference>